<dbReference type="Gene3D" id="2.40.70.10">
    <property type="entry name" value="Acid Proteases"/>
    <property type="match status" value="1"/>
</dbReference>
<protein>
    <submittedName>
        <fullName evidence="3">Uncharacterized protein LOC107493843</fullName>
    </submittedName>
</protein>
<evidence type="ECO:0000256" key="1">
    <source>
        <dbReference type="SAM" id="MobiDB-lite"/>
    </source>
</evidence>
<dbReference type="PANTHER" id="PTHR33240:SF17">
    <property type="entry name" value="EUKARYOTIC PEPTIDE CHAIN RELEASE FACTOR GTP-BINDING SUBUNIT-LIKE"/>
    <property type="match status" value="1"/>
</dbReference>
<dbReference type="KEGG" id="adu:107493843"/>
<organism evidence="2 3">
    <name type="scientific">Arachis duranensis</name>
    <name type="common">Wild peanut</name>
    <dbReference type="NCBI Taxonomy" id="130453"/>
    <lineage>
        <taxon>Eukaryota</taxon>
        <taxon>Viridiplantae</taxon>
        <taxon>Streptophyta</taxon>
        <taxon>Embryophyta</taxon>
        <taxon>Tracheophyta</taxon>
        <taxon>Spermatophyta</taxon>
        <taxon>Magnoliopsida</taxon>
        <taxon>eudicotyledons</taxon>
        <taxon>Gunneridae</taxon>
        <taxon>Pentapetalae</taxon>
        <taxon>rosids</taxon>
        <taxon>fabids</taxon>
        <taxon>Fabales</taxon>
        <taxon>Fabaceae</taxon>
        <taxon>Papilionoideae</taxon>
        <taxon>50 kb inversion clade</taxon>
        <taxon>dalbergioids sensu lato</taxon>
        <taxon>Dalbergieae</taxon>
        <taxon>Pterocarpus clade</taxon>
        <taxon>Arachis</taxon>
    </lineage>
</organism>
<keyword evidence="2" id="KW-1185">Reference proteome</keyword>
<sequence length="325" mass="36851">MPHRKDTSTSPTQKQEGRGDRTEYYEYHRLYGNPTNECFDLKNIIEKLVRTGRLYRYLANKSDEPRKRRREEEVGRTERPPRTLERHVHMIDGGFAGGGVSKSSRKRHLKEIYHVKEGEGAPELPTITFTKEDAAGIISGHDDPMVITIMLANANLHRTLVDQGSSMDILLKMAFDKLGLEEKELKAYPNSLFGLGDAPIQPLGYISLHTTFGKGNRSRTLNIDYIVVDVGTSYNALIGRTTLNQLSAVVSTPHLCMKFPTTEGIATVRADQKTAHRWYNKSLNLRGKREEIHAIELGRVQGQEELRPQPKGETKKFKSEILQIK</sequence>
<name>A0A6P4DPW8_ARADU</name>
<evidence type="ECO:0000313" key="2">
    <source>
        <dbReference type="Proteomes" id="UP000515211"/>
    </source>
</evidence>
<dbReference type="PANTHER" id="PTHR33240">
    <property type="entry name" value="OS08G0508500 PROTEIN"/>
    <property type="match status" value="1"/>
</dbReference>
<reference evidence="2" key="1">
    <citation type="journal article" date="2016" name="Nat. Genet.">
        <title>The genome sequences of Arachis duranensis and Arachis ipaensis, the diploid ancestors of cultivated peanut.</title>
        <authorList>
            <person name="Bertioli D.J."/>
            <person name="Cannon S.B."/>
            <person name="Froenicke L."/>
            <person name="Huang G."/>
            <person name="Farmer A.D."/>
            <person name="Cannon E.K."/>
            <person name="Liu X."/>
            <person name="Gao D."/>
            <person name="Clevenger J."/>
            <person name="Dash S."/>
            <person name="Ren L."/>
            <person name="Moretzsohn M.C."/>
            <person name="Shirasawa K."/>
            <person name="Huang W."/>
            <person name="Vidigal B."/>
            <person name="Abernathy B."/>
            <person name="Chu Y."/>
            <person name="Niederhuth C.E."/>
            <person name="Umale P."/>
            <person name="Araujo A.C."/>
            <person name="Kozik A."/>
            <person name="Kim K.D."/>
            <person name="Burow M.D."/>
            <person name="Varshney R.K."/>
            <person name="Wang X."/>
            <person name="Zhang X."/>
            <person name="Barkley N."/>
            <person name="Guimaraes P.M."/>
            <person name="Isobe S."/>
            <person name="Guo B."/>
            <person name="Liao B."/>
            <person name="Stalker H.T."/>
            <person name="Schmitz R.J."/>
            <person name="Scheffler B.E."/>
            <person name="Leal-Bertioli S.C."/>
            <person name="Xun X."/>
            <person name="Jackson S.A."/>
            <person name="Michelmore R."/>
            <person name="Ozias-Akins P."/>
        </authorList>
    </citation>
    <scope>NUCLEOTIDE SEQUENCE [LARGE SCALE GENOMIC DNA]</scope>
    <source>
        <strain evidence="2">cv. V14167</strain>
    </source>
</reference>
<feature type="region of interest" description="Disordered" evidence="1">
    <location>
        <begin position="1"/>
        <end position="21"/>
    </location>
</feature>
<dbReference type="RefSeq" id="XP_015970363.1">
    <property type="nucleotide sequence ID" value="XM_016114877.1"/>
</dbReference>
<feature type="compositionally biased region" description="Basic and acidic residues" evidence="1">
    <location>
        <begin position="305"/>
        <end position="319"/>
    </location>
</feature>
<dbReference type="InterPro" id="IPR021109">
    <property type="entry name" value="Peptidase_aspartic_dom_sf"/>
</dbReference>
<dbReference type="CDD" id="cd00303">
    <property type="entry name" value="retropepsin_like"/>
    <property type="match status" value="1"/>
</dbReference>
<reference evidence="3" key="2">
    <citation type="submission" date="2025-08" db="UniProtKB">
        <authorList>
            <consortium name="RefSeq"/>
        </authorList>
    </citation>
    <scope>IDENTIFICATION</scope>
    <source>
        <tissue evidence="3">Whole plant</tissue>
    </source>
</reference>
<dbReference type="GeneID" id="107493843"/>
<evidence type="ECO:0000313" key="3">
    <source>
        <dbReference type="RefSeq" id="XP_015970363.1"/>
    </source>
</evidence>
<dbReference type="Proteomes" id="UP000515211">
    <property type="component" value="Chromosome 6"/>
</dbReference>
<feature type="region of interest" description="Disordered" evidence="1">
    <location>
        <begin position="305"/>
        <end position="325"/>
    </location>
</feature>
<gene>
    <name evidence="3" type="primary">LOC107493843</name>
</gene>
<proteinExistence type="predicted"/>
<accession>A0A6P4DPW8</accession>
<dbReference type="AlphaFoldDB" id="A0A6P4DPW8"/>
<feature type="region of interest" description="Disordered" evidence="1">
    <location>
        <begin position="62"/>
        <end position="83"/>
    </location>
</feature>